<dbReference type="PANTHER" id="PTHR37298">
    <property type="entry name" value="UPF0111 PROTEIN YKAA"/>
    <property type="match status" value="1"/>
</dbReference>
<evidence type="ECO:0008006" key="4">
    <source>
        <dbReference type="Google" id="ProtNLM"/>
    </source>
</evidence>
<organism evidence="2 3">
    <name type="scientific">Nonomuraea monospora</name>
    <dbReference type="NCBI Taxonomy" id="568818"/>
    <lineage>
        <taxon>Bacteria</taxon>
        <taxon>Bacillati</taxon>
        <taxon>Actinomycetota</taxon>
        <taxon>Actinomycetes</taxon>
        <taxon>Streptosporangiales</taxon>
        <taxon>Streptosporangiaceae</taxon>
        <taxon>Nonomuraea</taxon>
    </lineage>
</organism>
<accession>A0ABN3D1X9</accession>
<dbReference type="InterPro" id="IPR052912">
    <property type="entry name" value="UPF0111_domain"/>
</dbReference>
<evidence type="ECO:0000313" key="2">
    <source>
        <dbReference type="EMBL" id="GAA2215809.1"/>
    </source>
</evidence>
<dbReference type="InterPro" id="IPR038078">
    <property type="entry name" value="PhoU-like_sf"/>
</dbReference>
<evidence type="ECO:0000313" key="3">
    <source>
        <dbReference type="Proteomes" id="UP001499843"/>
    </source>
</evidence>
<sequence length="216" mass="23820">MRRLARVRDLLAGRMDSALTQALLNQLQATKQGVWLALAMTGGEVDRARAHERMRSIEHLGDTERARVVAQLEHALITPIDREDLFRLSRAIDDVLDALRDFVRESCLYRVPEQTQFVPLLDQLLVGVEALEGAVRALAALRALAARAPAVAHDALEAKKAGGAVRRMYQYEIARIFSGELSAEAMKERELVRRLEIAGMAIANAADAAADGAMKR</sequence>
<protein>
    <recommendedName>
        <fullName evidence="4">DUF47 family protein</fullName>
    </recommendedName>
</protein>
<reference evidence="2 3" key="1">
    <citation type="journal article" date="2019" name="Int. J. Syst. Evol. Microbiol.">
        <title>The Global Catalogue of Microorganisms (GCM) 10K type strain sequencing project: providing services to taxonomists for standard genome sequencing and annotation.</title>
        <authorList>
            <consortium name="The Broad Institute Genomics Platform"/>
            <consortium name="The Broad Institute Genome Sequencing Center for Infectious Disease"/>
            <person name="Wu L."/>
            <person name="Ma J."/>
        </authorList>
    </citation>
    <scope>NUCLEOTIDE SEQUENCE [LARGE SCALE GENOMIC DNA]</scope>
    <source>
        <strain evidence="2 3">JCM 16114</strain>
    </source>
</reference>
<evidence type="ECO:0000256" key="1">
    <source>
        <dbReference type="ARBA" id="ARBA00008591"/>
    </source>
</evidence>
<dbReference type="RefSeq" id="WP_344494840.1">
    <property type="nucleotide sequence ID" value="NZ_BAAAQX010000055.1"/>
</dbReference>
<dbReference type="EMBL" id="BAAAQX010000055">
    <property type="protein sequence ID" value="GAA2215809.1"/>
    <property type="molecule type" value="Genomic_DNA"/>
</dbReference>
<comment type="similarity">
    <text evidence="1">Belongs to the UPF0111 family.</text>
</comment>
<gene>
    <name evidence="2" type="ORF">GCM10009850_112770</name>
</gene>
<name>A0ABN3D1X9_9ACTN</name>
<dbReference type="PANTHER" id="PTHR37298:SF1">
    <property type="entry name" value="UPF0111 PROTEIN YKAA"/>
    <property type="match status" value="1"/>
</dbReference>
<keyword evidence="3" id="KW-1185">Reference proteome</keyword>
<dbReference type="InterPro" id="IPR018445">
    <property type="entry name" value="Put_Phosphate_transp_reg"/>
</dbReference>
<proteinExistence type="inferred from homology"/>
<comment type="caution">
    <text evidence="2">The sequence shown here is derived from an EMBL/GenBank/DDBJ whole genome shotgun (WGS) entry which is preliminary data.</text>
</comment>
<dbReference type="Gene3D" id="1.20.58.220">
    <property type="entry name" value="Phosphate transport system protein phou homolog 2, domain 2"/>
    <property type="match status" value="1"/>
</dbReference>
<dbReference type="Pfam" id="PF01865">
    <property type="entry name" value="PhoU_div"/>
    <property type="match status" value="1"/>
</dbReference>
<dbReference type="Proteomes" id="UP001499843">
    <property type="component" value="Unassembled WGS sequence"/>
</dbReference>